<dbReference type="InterPro" id="IPR052954">
    <property type="entry name" value="GPCR-Ligand_Int"/>
</dbReference>
<protein>
    <recommendedName>
        <fullName evidence="6">G-protein coupled receptors family 1 profile domain-containing protein</fullName>
    </recommendedName>
</protein>
<dbReference type="Proteomes" id="UP000663879">
    <property type="component" value="Unassembled WGS sequence"/>
</dbReference>
<dbReference type="SUPFAM" id="SSF81321">
    <property type="entry name" value="Family A G protein-coupled receptor-like"/>
    <property type="match status" value="1"/>
</dbReference>
<dbReference type="PANTHER" id="PTHR46641">
    <property type="entry name" value="FMRFAMIDE RECEPTOR-RELATED"/>
    <property type="match status" value="1"/>
</dbReference>
<gene>
    <name evidence="7" type="ORF">OXX778_LOCUS1693</name>
</gene>
<dbReference type="PANTHER" id="PTHR46641:SF2">
    <property type="entry name" value="FMRFAMIDE RECEPTOR"/>
    <property type="match status" value="1"/>
</dbReference>
<evidence type="ECO:0000259" key="6">
    <source>
        <dbReference type="PROSITE" id="PS50262"/>
    </source>
</evidence>
<feature type="transmembrane region" description="Helical" evidence="5">
    <location>
        <begin position="194"/>
        <end position="217"/>
    </location>
</feature>
<evidence type="ECO:0000256" key="1">
    <source>
        <dbReference type="ARBA" id="ARBA00004370"/>
    </source>
</evidence>
<comment type="caution">
    <text evidence="7">The sequence shown here is derived from an EMBL/GenBank/DDBJ whole genome shotgun (WGS) entry which is preliminary data.</text>
</comment>
<comment type="subcellular location">
    <subcellularLocation>
        <location evidence="1">Membrane</location>
    </subcellularLocation>
</comment>
<keyword evidence="3 5" id="KW-1133">Transmembrane helix</keyword>
<organism evidence="7 8">
    <name type="scientific">Brachionus calyciflorus</name>
    <dbReference type="NCBI Taxonomy" id="104777"/>
    <lineage>
        <taxon>Eukaryota</taxon>
        <taxon>Metazoa</taxon>
        <taxon>Spiralia</taxon>
        <taxon>Gnathifera</taxon>
        <taxon>Rotifera</taxon>
        <taxon>Eurotatoria</taxon>
        <taxon>Monogononta</taxon>
        <taxon>Pseudotrocha</taxon>
        <taxon>Ploima</taxon>
        <taxon>Brachionidae</taxon>
        <taxon>Brachionus</taxon>
    </lineage>
</organism>
<evidence type="ECO:0000313" key="7">
    <source>
        <dbReference type="EMBL" id="CAF0716375.1"/>
    </source>
</evidence>
<evidence type="ECO:0000256" key="5">
    <source>
        <dbReference type="SAM" id="Phobius"/>
    </source>
</evidence>
<dbReference type="AlphaFoldDB" id="A0A813MB47"/>
<keyword evidence="8" id="KW-1185">Reference proteome</keyword>
<feature type="transmembrane region" description="Helical" evidence="5">
    <location>
        <begin position="275"/>
        <end position="296"/>
    </location>
</feature>
<reference evidence="7" key="1">
    <citation type="submission" date="2021-02" db="EMBL/GenBank/DDBJ databases">
        <authorList>
            <person name="Nowell W R."/>
        </authorList>
    </citation>
    <scope>NUCLEOTIDE SEQUENCE</scope>
    <source>
        <strain evidence="7">Ploen Becks lab</strain>
    </source>
</reference>
<feature type="transmembrane region" description="Helical" evidence="5">
    <location>
        <begin position="60"/>
        <end position="79"/>
    </location>
</feature>
<proteinExistence type="predicted"/>
<name>A0A813MB47_9BILA</name>
<dbReference type="EMBL" id="CAJNOC010000115">
    <property type="protein sequence ID" value="CAF0716375.1"/>
    <property type="molecule type" value="Genomic_DNA"/>
</dbReference>
<feature type="transmembrane region" description="Helical" evidence="5">
    <location>
        <begin position="25"/>
        <end position="48"/>
    </location>
</feature>
<keyword evidence="2 5" id="KW-0812">Transmembrane</keyword>
<dbReference type="InterPro" id="IPR017452">
    <property type="entry name" value="GPCR_Rhodpsn_7TM"/>
</dbReference>
<evidence type="ECO:0000256" key="3">
    <source>
        <dbReference type="ARBA" id="ARBA00022989"/>
    </source>
</evidence>
<feature type="transmembrane region" description="Helical" evidence="5">
    <location>
        <begin position="99"/>
        <end position="128"/>
    </location>
</feature>
<evidence type="ECO:0000256" key="2">
    <source>
        <dbReference type="ARBA" id="ARBA00022692"/>
    </source>
</evidence>
<dbReference type="PROSITE" id="PS50262">
    <property type="entry name" value="G_PROTEIN_RECEP_F1_2"/>
    <property type="match status" value="1"/>
</dbReference>
<feature type="transmembrane region" description="Helical" evidence="5">
    <location>
        <begin position="229"/>
        <end position="255"/>
    </location>
</feature>
<feature type="domain" description="G-protein coupled receptors family 1 profile" evidence="6">
    <location>
        <begin position="40"/>
        <end position="297"/>
    </location>
</feature>
<keyword evidence="4 5" id="KW-0472">Membrane</keyword>
<evidence type="ECO:0000313" key="8">
    <source>
        <dbReference type="Proteomes" id="UP000663879"/>
    </source>
</evidence>
<dbReference type="GO" id="GO:0016020">
    <property type="term" value="C:membrane"/>
    <property type="evidence" value="ECO:0007669"/>
    <property type="project" value="UniProtKB-SubCell"/>
</dbReference>
<accession>A0A813MB47</accession>
<feature type="transmembrane region" description="Helical" evidence="5">
    <location>
        <begin position="140"/>
        <end position="162"/>
    </location>
</feature>
<evidence type="ECO:0000256" key="4">
    <source>
        <dbReference type="ARBA" id="ARBA00023136"/>
    </source>
</evidence>
<dbReference type="Gene3D" id="1.20.1070.10">
    <property type="entry name" value="Rhodopsin 7-helix transmembrane proteins"/>
    <property type="match status" value="1"/>
</dbReference>
<sequence>MNSSNFTIIEDFDYIFWASSTAKNLLFYSCVLLFVPGTFLNTLQTLIFLMKIFSKTSMGYYYSINSALNLVIVIYLLIFCMPMSKSNSLFLYNSWGCRLFYYFLRVLYQSSSWLNVAIVADRVVFILFPNKFNFLKKKKFLTLILIAILSIILITNITNFGLNLVIIRNNWTNQTTKYCSTPGPLVYLRDIHSILFRSAIPFTLMLVMNIILIAKVNESKKKLKMKYEIKFVFTVIATTFTFLFTYIPNVVWTIFQNRFQNDPSVSRRQTYEAFIFLFEMSSSASYFVNYSMNIFVHMAFNSLFRKEVIRLVFNLFRIRNNQIENSTILSFRMNTKNVKTQINA</sequence>